<keyword evidence="4 7" id="KW-0418">Kinase</keyword>
<dbReference type="GO" id="GO:0005524">
    <property type="term" value="F:ATP binding"/>
    <property type="evidence" value="ECO:0007669"/>
    <property type="project" value="UniProtKB-KW"/>
</dbReference>
<comment type="similarity">
    <text evidence="1">Belongs to the carbohydrate kinase PfkB family.</text>
</comment>
<dbReference type="Pfam" id="PF00294">
    <property type="entry name" value="PfkB"/>
    <property type="match status" value="1"/>
</dbReference>
<dbReference type="InterPro" id="IPR011611">
    <property type="entry name" value="PfkB_dom"/>
</dbReference>
<dbReference type="OrthoDB" id="9795789at2"/>
<evidence type="ECO:0000313" key="7">
    <source>
        <dbReference type="EMBL" id="RNM13048.1"/>
    </source>
</evidence>
<evidence type="ECO:0000259" key="6">
    <source>
        <dbReference type="Pfam" id="PF00294"/>
    </source>
</evidence>
<dbReference type="SUPFAM" id="SSF53613">
    <property type="entry name" value="Ribokinase-like"/>
    <property type="match status" value="1"/>
</dbReference>
<dbReference type="GO" id="GO:0016301">
    <property type="term" value="F:kinase activity"/>
    <property type="evidence" value="ECO:0007669"/>
    <property type="project" value="UniProtKB-KW"/>
</dbReference>
<dbReference type="InterPro" id="IPR050306">
    <property type="entry name" value="PfkB_Carbo_kinase"/>
</dbReference>
<dbReference type="EMBL" id="RJSF01000043">
    <property type="protein sequence ID" value="RNM13048.1"/>
    <property type="molecule type" value="Genomic_DNA"/>
</dbReference>
<accession>A0A3N0GLN0</accession>
<name>A0A3N0GLN0_9ACTN</name>
<organism evidence="7 8">
    <name type="scientific">Nocardioides pocheonensis</name>
    <dbReference type="NCBI Taxonomy" id="661485"/>
    <lineage>
        <taxon>Bacteria</taxon>
        <taxon>Bacillati</taxon>
        <taxon>Actinomycetota</taxon>
        <taxon>Actinomycetes</taxon>
        <taxon>Propionibacteriales</taxon>
        <taxon>Nocardioidaceae</taxon>
        <taxon>Nocardioides</taxon>
    </lineage>
</organism>
<proteinExistence type="inferred from homology"/>
<dbReference type="Proteomes" id="UP000279994">
    <property type="component" value="Unassembled WGS sequence"/>
</dbReference>
<dbReference type="Gene3D" id="3.40.1190.20">
    <property type="match status" value="1"/>
</dbReference>
<evidence type="ECO:0000256" key="4">
    <source>
        <dbReference type="ARBA" id="ARBA00022777"/>
    </source>
</evidence>
<dbReference type="PANTHER" id="PTHR43085:SF1">
    <property type="entry name" value="PSEUDOURIDINE KINASE-RELATED"/>
    <property type="match status" value="1"/>
</dbReference>
<comment type="caution">
    <text evidence="7">The sequence shown here is derived from an EMBL/GenBank/DDBJ whole genome shotgun (WGS) entry which is preliminary data.</text>
</comment>
<evidence type="ECO:0000256" key="1">
    <source>
        <dbReference type="ARBA" id="ARBA00010688"/>
    </source>
</evidence>
<evidence type="ECO:0000256" key="3">
    <source>
        <dbReference type="ARBA" id="ARBA00022741"/>
    </source>
</evidence>
<keyword evidence="2" id="KW-0808">Transferase</keyword>
<keyword evidence="3" id="KW-0547">Nucleotide-binding</keyword>
<evidence type="ECO:0000256" key="2">
    <source>
        <dbReference type="ARBA" id="ARBA00022679"/>
    </source>
</evidence>
<dbReference type="InterPro" id="IPR029056">
    <property type="entry name" value="Ribokinase-like"/>
</dbReference>
<feature type="domain" description="Carbohydrate kinase PfkB" evidence="6">
    <location>
        <begin position="2"/>
        <end position="294"/>
    </location>
</feature>
<gene>
    <name evidence="7" type="ORF">EFL26_16600</name>
</gene>
<dbReference type="CDD" id="cd01167">
    <property type="entry name" value="bac_FRK"/>
    <property type="match status" value="1"/>
</dbReference>
<keyword evidence="8" id="KW-1185">Reference proteome</keyword>
<keyword evidence="5" id="KW-0067">ATP-binding</keyword>
<dbReference type="AlphaFoldDB" id="A0A3N0GLN0"/>
<dbReference type="RefSeq" id="WP_123224023.1">
    <property type="nucleotide sequence ID" value="NZ_RJSF01000043.1"/>
</dbReference>
<protein>
    <submittedName>
        <fullName evidence="7">Carbohydrate kinase</fullName>
    </submittedName>
</protein>
<sequence>MIVVVGESLVDVVADPGHPEHARETVGGSPLNVATTLAGLDVPTLLITEVGHDERGSRIVEQIENSGAELIAAPSVTGRTATATVLLDGGEASYDFDIGWSLPHQELPHCDALHVGSLGTVLEPGRDSVLDLVEQAWARDVFVSYDPNVRAPLVADPVQAWRDLESLAGRAHLVKLSDQDVEVLHPGADPEDIARSLLQGERTEIVLLTRGGEGAVGFVGDLVVRVPAARVEVVDTVGAGDAFMAATLAVLYEGSAFGGYGAGVPTDEVRLEQMLQAAVEVAGITCSRRGAAAPTRPELRPDWPA</sequence>
<reference evidence="7 8" key="1">
    <citation type="submission" date="2018-11" db="EMBL/GenBank/DDBJ databases">
        <authorList>
            <person name="Li F."/>
        </authorList>
    </citation>
    <scope>NUCLEOTIDE SEQUENCE [LARGE SCALE GENOMIC DNA]</scope>
    <source>
        <strain evidence="7 8">Gsoil 818</strain>
    </source>
</reference>
<evidence type="ECO:0000313" key="8">
    <source>
        <dbReference type="Proteomes" id="UP000279994"/>
    </source>
</evidence>
<dbReference type="PANTHER" id="PTHR43085">
    <property type="entry name" value="HEXOKINASE FAMILY MEMBER"/>
    <property type="match status" value="1"/>
</dbReference>
<evidence type="ECO:0000256" key="5">
    <source>
        <dbReference type="ARBA" id="ARBA00022840"/>
    </source>
</evidence>